<feature type="repeat" description="TPR" evidence="1">
    <location>
        <begin position="95"/>
        <end position="128"/>
    </location>
</feature>
<dbReference type="SUPFAM" id="SSF48452">
    <property type="entry name" value="TPR-like"/>
    <property type="match status" value="2"/>
</dbReference>
<dbReference type="Pfam" id="PF13181">
    <property type="entry name" value="TPR_8"/>
    <property type="match status" value="1"/>
</dbReference>
<dbReference type="InterPro" id="IPR019734">
    <property type="entry name" value="TPR_rpt"/>
</dbReference>
<keyword evidence="4" id="KW-1185">Reference proteome</keyword>
<dbReference type="PROSITE" id="PS50076">
    <property type="entry name" value="DNAJ_2"/>
    <property type="match status" value="1"/>
</dbReference>
<keyword evidence="1" id="KW-0802">TPR repeat</keyword>
<reference evidence="3" key="1">
    <citation type="journal article" date="2019" name="Plant J.">
        <title>Chlorella vulgaris genome assembly and annotation reveals the molecular basis for metabolic acclimation to high light conditions.</title>
        <authorList>
            <person name="Cecchin M."/>
            <person name="Marcolungo L."/>
            <person name="Rossato M."/>
            <person name="Girolomoni L."/>
            <person name="Cosentino E."/>
            <person name="Cuine S."/>
            <person name="Li-Beisson Y."/>
            <person name="Delledonne M."/>
            <person name="Ballottari M."/>
        </authorList>
    </citation>
    <scope>NUCLEOTIDE SEQUENCE</scope>
    <source>
        <strain evidence="3">211/11P</strain>
    </source>
</reference>
<evidence type="ECO:0000313" key="3">
    <source>
        <dbReference type="EMBL" id="KAI3437949.1"/>
    </source>
</evidence>
<evidence type="ECO:0000259" key="2">
    <source>
        <dbReference type="PROSITE" id="PS50076"/>
    </source>
</evidence>
<sequence length="545" mass="57731">MNFVPVPLPDEGKCFRVPATASDAREAGSVWRTEKLKDFVFRLKCLGLDEDPQYVDLVGQIAADTAALEELVVKQSQPDYEPPWWQDGEYDSGRADSANDSGMELFRKGQHSAAFDAFTEAIRLCPTSPVYHCNRAAAALKLGRPDIAAKDADCAAQRDPAYLRAHLRAGRARMQLRQPQPAQACFLRALELDASCAAAADGQQEAAELAATIAKQEEAEQAAAQRGSRAGLSREALPEEEAVSQLYAAERMLAANPGLQAARCAHVEALLLCQRYSEAEAGCAGLLQGSADRLYLEGEAAWRQGSLEAAAAKLRQALDVAGGSSEKCSSLLAHVDLLQGLEQQAALALEDSLPQACLDACTELLAHLHPTACVGLACSVLHRRAEAQALRQAWDAAVADLDAALALDAGHAPSLQLRAEAHKQSGAFTACFLDLQRLQKAAPGTPGLFAMLEEVAKLSLDAGPSQRACGDSAAAKAGGRGVVQAALGLLGIPASANPAQARQAYLKLAAKWHPDKWSGGTAEELAAAEARFKEVQQAYELLTGV</sequence>
<dbReference type="InterPro" id="IPR052758">
    <property type="entry name" value="SRC_co-chaperone"/>
</dbReference>
<dbReference type="Gene3D" id="1.10.287.110">
    <property type="entry name" value="DnaJ domain"/>
    <property type="match status" value="1"/>
</dbReference>
<dbReference type="EMBL" id="SIDB01000001">
    <property type="protein sequence ID" value="KAI3437949.1"/>
    <property type="molecule type" value="Genomic_DNA"/>
</dbReference>
<proteinExistence type="predicted"/>
<dbReference type="InterPro" id="IPR001623">
    <property type="entry name" value="DnaJ_domain"/>
</dbReference>
<dbReference type="Pfam" id="PF00226">
    <property type="entry name" value="DnaJ"/>
    <property type="match status" value="1"/>
</dbReference>
<dbReference type="InterPro" id="IPR036869">
    <property type="entry name" value="J_dom_sf"/>
</dbReference>
<dbReference type="OrthoDB" id="445556at2759"/>
<dbReference type="CDD" id="cd06257">
    <property type="entry name" value="DnaJ"/>
    <property type="match status" value="1"/>
</dbReference>
<dbReference type="Gene3D" id="1.25.40.10">
    <property type="entry name" value="Tetratricopeptide repeat domain"/>
    <property type="match status" value="2"/>
</dbReference>
<protein>
    <recommendedName>
        <fullName evidence="2">J domain-containing protein</fullName>
    </recommendedName>
</protein>
<comment type="caution">
    <text evidence="3">The sequence shown here is derived from an EMBL/GenBank/DDBJ whole genome shotgun (WGS) entry which is preliminary data.</text>
</comment>
<dbReference type="PRINTS" id="PR00625">
    <property type="entry name" value="JDOMAIN"/>
</dbReference>
<organism evidence="3 4">
    <name type="scientific">Chlorella vulgaris</name>
    <name type="common">Green alga</name>
    <dbReference type="NCBI Taxonomy" id="3077"/>
    <lineage>
        <taxon>Eukaryota</taxon>
        <taxon>Viridiplantae</taxon>
        <taxon>Chlorophyta</taxon>
        <taxon>core chlorophytes</taxon>
        <taxon>Trebouxiophyceae</taxon>
        <taxon>Chlorellales</taxon>
        <taxon>Chlorellaceae</taxon>
        <taxon>Chlorella clade</taxon>
        <taxon>Chlorella</taxon>
    </lineage>
</organism>
<reference evidence="3" key="2">
    <citation type="submission" date="2020-11" db="EMBL/GenBank/DDBJ databases">
        <authorList>
            <person name="Cecchin M."/>
            <person name="Marcolungo L."/>
            <person name="Rossato M."/>
            <person name="Girolomoni L."/>
            <person name="Cosentino E."/>
            <person name="Cuine S."/>
            <person name="Li-Beisson Y."/>
            <person name="Delledonne M."/>
            <person name="Ballottari M."/>
        </authorList>
    </citation>
    <scope>NUCLEOTIDE SEQUENCE</scope>
    <source>
        <strain evidence="3">211/11P</strain>
        <tissue evidence="3">Whole cell</tissue>
    </source>
</reference>
<dbReference type="SMART" id="SM00028">
    <property type="entry name" value="TPR"/>
    <property type="match status" value="6"/>
</dbReference>
<dbReference type="AlphaFoldDB" id="A0A9D4Z1I4"/>
<name>A0A9D4Z1I4_CHLVU</name>
<dbReference type="InterPro" id="IPR011990">
    <property type="entry name" value="TPR-like_helical_dom_sf"/>
</dbReference>
<dbReference type="PROSITE" id="PS50005">
    <property type="entry name" value="TPR"/>
    <property type="match status" value="1"/>
</dbReference>
<feature type="domain" description="J" evidence="2">
    <location>
        <begin position="485"/>
        <end position="545"/>
    </location>
</feature>
<evidence type="ECO:0000313" key="4">
    <source>
        <dbReference type="Proteomes" id="UP001055712"/>
    </source>
</evidence>
<dbReference type="PANTHER" id="PTHR44200:SF1">
    <property type="entry name" value="DNAJ HOMOLOG SUBFAMILY C MEMBER 7"/>
    <property type="match status" value="1"/>
</dbReference>
<dbReference type="SUPFAM" id="SSF46565">
    <property type="entry name" value="Chaperone J-domain"/>
    <property type="match status" value="1"/>
</dbReference>
<accession>A0A9D4Z1I4</accession>
<evidence type="ECO:0000256" key="1">
    <source>
        <dbReference type="PROSITE-ProRule" id="PRU00339"/>
    </source>
</evidence>
<dbReference type="PANTHER" id="PTHR44200">
    <property type="entry name" value="DNAJ HOMOLOG SUBFAMILY C MEMBER 7"/>
    <property type="match status" value="1"/>
</dbReference>
<gene>
    <name evidence="3" type="ORF">D9Q98_000393</name>
</gene>
<dbReference type="Proteomes" id="UP001055712">
    <property type="component" value="Unassembled WGS sequence"/>
</dbReference>
<dbReference type="SMART" id="SM00271">
    <property type="entry name" value="DnaJ"/>
    <property type="match status" value="1"/>
</dbReference>